<organism evidence="7 9">
    <name type="scientific">Hungatella hathewayi</name>
    <dbReference type="NCBI Taxonomy" id="154046"/>
    <lineage>
        <taxon>Bacteria</taxon>
        <taxon>Bacillati</taxon>
        <taxon>Bacillota</taxon>
        <taxon>Clostridia</taxon>
        <taxon>Lachnospirales</taxon>
        <taxon>Lachnospiraceae</taxon>
        <taxon>Hungatella</taxon>
    </lineage>
</organism>
<keyword evidence="4" id="KW-0411">Iron-sulfur</keyword>
<sequence>MAYYIKDYSLGSRQAVVKREESSCAERQQAETMYIYTDRIVFSSDQSSIRIDETIWKRLSDLQSGDIVSINDRGVCYRLYTAAEGDATIFMGGNCNSNCMMCPSSDYERHLDYTNNREALLRFIDMLPENLPHYVVTGGEPTMRSDLFLEVMERMADRVPEADALILTNGRSFSSMPFLEKLLLKCPPYLTAAIPIHGSCSCVHDAITRADGSFRQTMRGIHHLLSRGISVEIRVVVTKMNCGDLERVAELICNHFPQVLCVNFISLEVRGNCIKNKEEVYINPSESFCKAKTAINRLIGCGIDVGLYNYPLCCVERGYWFLCKKSISPEKVRYDEACDVCEVKDICGGLFVSTLKTVHPTVTPVTFHAKERNMQC</sequence>
<protein>
    <submittedName>
        <fullName evidence="7">His-Xaa-Ser system radical SAM maturase HxsC</fullName>
    </submittedName>
</protein>
<dbReference type="NCBIfam" id="TIGR03977">
    <property type="entry name" value="rSAM_pair_HxsC"/>
    <property type="match status" value="1"/>
</dbReference>
<proteinExistence type="predicted"/>
<evidence type="ECO:0000313" key="7">
    <source>
        <dbReference type="EMBL" id="RGI98782.1"/>
    </source>
</evidence>
<keyword evidence="1" id="KW-0949">S-adenosyl-L-methionine</keyword>
<dbReference type="SUPFAM" id="SSF102114">
    <property type="entry name" value="Radical SAM enzymes"/>
    <property type="match status" value="1"/>
</dbReference>
<feature type="domain" description="Radical SAM core" evidence="5">
    <location>
        <begin position="91"/>
        <end position="251"/>
    </location>
</feature>
<dbReference type="Pfam" id="PF04055">
    <property type="entry name" value="Radical_SAM"/>
    <property type="match status" value="1"/>
</dbReference>
<reference evidence="8 9" key="1">
    <citation type="submission" date="2018-08" db="EMBL/GenBank/DDBJ databases">
        <title>A genome reference for cultivated species of the human gut microbiota.</title>
        <authorList>
            <person name="Zou Y."/>
            <person name="Xue W."/>
            <person name="Luo G."/>
        </authorList>
    </citation>
    <scope>NUCLEOTIDE SEQUENCE [LARGE SCALE GENOMIC DNA]</scope>
    <source>
        <strain evidence="6 8">AF19-13AC</strain>
        <strain evidence="7 9">TM09-12</strain>
    </source>
</reference>
<name>A0A374P338_9FIRM</name>
<gene>
    <name evidence="7" type="primary">hxsC</name>
    <name evidence="6" type="ORF">DWX31_04895</name>
    <name evidence="7" type="ORF">DXD79_24910</name>
</gene>
<dbReference type="RefSeq" id="WP_025529427.1">
    <property type="nucleotide sequence ID" value="NZ_QSRE01000011.1"/>
</dbReference>
<dbReference type="Gene3D" id="3.20.20.70">
    <property type="entry name" value="Aldolase class I"/>
    <property type="match status" value="1"/>
</dbReference>
<dbReference type="Proteomes" id="UP000263014">
    <property type="component" value="Unassembled WGS sequence"/>
</dbReference>
<evidence type="ECO:0000256" key="2">
    <source>
        <dbReference type="ARBA" id="ARBA00022723"/>
    </source>
</evidence>
<keyword evidence="3" id="KW-0408">Iron</keyword>
<dbReference type="InterPro" id="IPR007197">
    <property type="entry name" value="rSAM"/>
</dbReference>
<dbReference type="InterPro" id="IPR058240">
    <property type="entry name" value="rSAM_sf"/>
</dbReference>
<dbReference type="CDD" id="cd01335">
    <property type="entry name" value="Radical_SAM"/>
    <property type="match status" value="1"/>
</dbReference>
<dbReference type="InterPro" id="IPR050377">
    <property type="entry name" value="Radical_SAM_PqqE_MftC-like"/>
</dbReference>
<keyword evidence="2" id="KW-0479">Metal-binding</keyword>
<dbReference type="SFLD" id="SFLDG01103">
    <property type="entry name" value="Uncharacterised_Radical_SAM_Su"/>
    <property type="match status" value="1"/>
</dbReference>
<dbReference type="Proteomes" id="UP000261023">
    <property type="component" value="Unassembled WGS sequence"/>
</dbReference>
<evidence type="ECO:0000256" key="3">
    <source>
        <dbReference type="ARBA" id="ARBA00023004"/>
    </source>
</evidence>
<dbReference type="InterPro" id="IPR024032">
    <property type="entry name" value="rSAM_paired_HxsC"/>
</dbReference>
<dbReference type="AlphaFoldDB" id="A0A374P338"/>
<dbReference type="GO" id="GO:0003824">
    <property type="term" value="F:catalytic activity"/>
    <property type="evidence" value="ECO:0007669"/>
    <property type="project" value="InterPro"/>
</dbReference>
<evidence type="ECO:0000313" key="9">
    <source>
        <dbReference type="Proteomes" id="UP000263014"/>
    </source>
</evidence>
<dbReference type="SFLD" id="SFLDG01067">
    <property type="entry name" value="SPASM/twitch_domain_containing"/>
    <property type="match status" value="1"/>
</dbReference>
<evidence type="ECO:0000313" key="6">
    <source>
        <dbReference type="EMBL" id="RGD71622.1"/>
    </source>
</evidence>
<dbReference type="GO" id="GO:0046872">
    <property type="term" value="F:metal ion binding"/>
    <property type="evidence" value="ECO:0007669"/>
    <property type="project" value="UniProtKB-KW"/>
</dbReference>
<evidence type="ECO:0000259" key="5">
    <source>
        <dbReference type="Pfam" id="PF04055"/>
    </source>
</evidence>
<dbReference type="PANTHER" id="PTHR11228:SF7">
    <property type="entry name" value="PQQA PEPTIDE CYCLASE"/>
    <property type="match status" value="1"/>
</dbReference>
<dbReference type="OrthoDB" id="9810775at2"/>
<evidence type="ECO:0000313" key="8">
    <source>
        <dbReference type="Proteomes" id="UP000261023"/>
    </source>
</evidence>
<evidence type="ECO:0000256" key="1">
    <source>
        <dbReference type="ARBA" id="ARBA00022691"/>
    </source>
</evidence>
<dbReference type="GO" id="GO:0051536">
    <property type="term" value="F:iron-sulfur cluster binding"/>
    <property type="evidence" value="ECO:0007669"/>
    <property type="project" value="UniProtKB-KW"/>
</dbReference>
<dbReference type="EMBL" id="QTJW01000003">
    <property type="protein sequence ID" value="RGD71622.1"/>
    <property type="molecule type" value="Genomic_DNA"/>
</dbReference>
<dbReference type="EMBL" id="QSON01000015">
    <property type="protein sequence ID" value="RGI98782.1"/>
    <property type="molecule type" value="Genomic_DNA"/>
</dbReference>
<comment type="caution">
    <text evidence="7">The sequence shown here is derived from an EMBL/GenBank/DDBJ whole genome shotgun (WGS) entry which is preliminary data.</text>
</comment>
<dbReference type="PANTHER" id="PTHR11228">
    <property type="entry name" value="RADICAL SAM DOMAIN PROTEIN"/>
    <property type="match status" value="1"/>
</dbReference>
<dbReference type="InterPro" id="IPR013785">
    <property type="entry name" value="Aldolase_TIM"/>
</dbReference>
<accession>A0A374P338</accession>
<evidence type="ECO:0000256" key="4">
    <source>
        <dbReference type="ARBA" id="ARBA00023014"/>
    </source>
</evidence>
<dbReference type="SFLD" id="SFLDS00029">
    <property type="entry name" value="Radical_SAM"/>
    <property type="match status" value="1"/>
</dbReference>